<feature type="transmembrane region" description="Helical" evidence="2">
    <location>
        <begin position="26"/>
        <end position="44"/>
    </location>
</feature>
<name>A0A017HJ44_9RHOB</name>
<dbReference type="Proteomes" id="UP000019666">
    <property type="component" value="Unassembled WGS sequence"/>
</dbReference>
<dbReference type="InterPro" id="IPR007313">
    <property type="entry name" value="FxsA"/>
</dbReference>
<proteinExistence type="predicted"/>
<dbReference type="RefSeq" id="WP_037283684.1">
    <property type="nucleotide sequence ID" value="NZ_KK088626.1"/>
</dbReference>
<evidence type="ECO:0000256" key="1">
    <source>
        <dbReference type="SAM" id="MobiDB-lite"/>
    </source>
</evidence>
<dbReference type="PANTHER" id="PTHR35335">
    <property type="entry name" value="UPF0716 PROTEIN FXSA"/>
    <property type="match status" value="1"/>
</dbReference>
<evidence type="ECO:0000313" key="4">
    <source>
        <dbReference type="Proteomes" id="UP000019666"/>
    </source>
</evidence>
<dbReference type="GO" id="GO:0016020">
    <property type="term" value="C:membrane"/>
    <property type="evidence" value="ECO:0007669"/>
    <property type="project" value="InterPro"/>
</dbReference>
<gene>
    <name evidence="3" type="ORF">Rumeso_04220</name>
</gene>
<dbReference type="PANTHER" id="PTHR35335:SF1">
    <property type="entry name" value="UPF0716 PROTEIN FXSA"/>
    <property type="match status" value="1"/>
</dbReference>
<dbReference type="NCBIfam" id="NF008528">
    <property type="entry name" value="PRK11463.1-2"/>
    <property type="match status" value="1"/>
</dbReference>
<dbReference type="EMBL" id="AOSK01000120">
    <property type="protein sequence ID" value="EYD74163.1"/>
    <property type="molecule type" value="Genomic_DNA"/>
</dbReference>
<dbReference type="Pfam" id="PF04186">
    <property type="entry name" value="FxsA"/>
    <property type="match status" value="1"/>
</dbReference>
<feature type="transmembrane region" description="Helical" evidence="2">
    <location>
        <begin position="76"/>
        <end position="98"/>
    </location>
</feature>
<dbReference type="OrthoDB" id="9792788at2"/>
<dbReference type="AlphaFoldDB" id="A0A017HJ44"/>
<keyword evidence="4" id="KW-1185">Reference proteome</keyword>
<accession>A0A017HJ44</accession>
<organism evidence="3 4">
    <name type="scientific">Rubellimicrobium mesophilum DSM 19309</name>
    <dbReference type="NCBI Taxonomy" id="442562"/>
    <lineage>
        <taxon>Bacteria</taxon>
        <taxon>Pseudomonadati</taxon>
        <taxon>Pseudomonadota</taxon>
        <taxon>Alphaproteobacteria</taxon>
        <taxon>Rhodobacterales</taxon>
        <taxon>Roseobacteraceae</taxon>
        <taxon>Rubellimicrobium</taxon>
    </lineage>
</organism>
<feature type="region of interest" description="Disordered" evidence="1">
    <location>
        <begin position="144"/>
        <end position="164"/>
    </location>
</feature>
<comment type="caution">
    <text evidence="3">The sequence shown here is derived from an EMBL/GenBank/DDBJ whole genome shotgun (WGS) entry which is preliminary data.</text>
</comment>
<protein>
    <submittedName>
        <fullName evidence="3">FxsA cytoplasmic membrane protein</fullName>
    </submittedName>
</protein>
<reference evidence="3 4" key="1">
    <citation type="submission" date="2013-02" db="EMBL/GenBank/DDBJ databases">
        <authorList>
            <person name="Fiebig A."/>
            <person name="Goeker M."/>
            <person name="Klenk H.-P.P."/>
        </authorList>
    </citation>
    <scope>NUCLEOTIDE SEQUENCE [LARGE SCALE GENOMIC DNA]</scope>
    <source>
        <strain evidence="3 4">DSM 19309</strain>
    </source>
</reference>
<dbReference type="HOGENOM" id="CLU_085083_2_1_5"/>
<evidence type="ECO:0000313" key="3">
    <source>
        <dbReference type="EMBL" id="EYD74163.1"/>
    </source>
</evidence>
<dbReference type="STRING" id="442562.Rumeso_04220"/>
<keyword evidence="2" id="KW-0472">Membrane</keyword>
<keyword evidence="2" id="KW-1133">Transmembrane helix</keyword>
<sequence length="164" mass="17581">MARLLVAAYLLAEVASLVIVGNWIGVLGTLLLVVGAGLLGVALLRQQGSDALSAMRRSLDARRDPRPALLRGGFRFVAALLLILPGFLGDLVALALLVPAVQRLVGRTLAARTGARVATMRATEIYGVRPTSSGVPRDRVVEAEWEEVPPPKRPTHRPSGWTRH</sequence>
<evidence type="ECO:0000256" key="2">
    <source>
        <dbReference type="SAM" id="Phobius"/>
    </source>
</evidence>
<keyword evidence="2" id="KW-0812">Transmembrane</keyword>